<protein>
    <submittedName>
        <fullName evidence="4">Cyclin-dependent kinase 4 inhibitor B-like isoform X1</fullName>
    </submittedName>
</protein>
<dbReference type="GO" id="GO:0008285">
    <property type="term" value="P:negative regulation of cell population proliferation"/>
    <property type="evidence" value="ECO:0007669"/>
    <property type="project" value="TreeGrafter"/>
</dbReference>
<evidence type="ECO:0000256" key="2">
    <source>
        <dbReference type="ARBA" id="ARBA00023043"/>
    </source>
</evidence>
<dbReference type="AlphaFoldDB" id="A0AA97JSC0"/>
<dbReference type="KEGG" id="emc:129334293"/>
<dbReference type="SUPFAM" id="SSF48403">
    <property type="entry name" value="Ankyrin repeat"/>
    <property type="match status" value="1"/>
</dbReference>
<gene>
    <name evidence="4" type="primary">LOC129334293</name>
</gene>
<evidence type="ECO:0000313" key="3">
    <source>
        <dbReference type="Proteomes" id="UP001190640"/>
    </source>
</evidence>
<keyword evidence="1" id="KW-0677">Repeat</keyword>
<dbReference type="SMART" id="SM00248">
    <property type="entry name" value="ANK"/>
    <property type="match status" value="4"/>
</dbReference>
<dbReference type="GeneID" id="129334293"/>
<dbReference type="Pfam" id="PF12796">
    <property type="entry name" value="Ank_2"/>
    <property type="match status" value="1"/>
</dbReference>
<proteinExistence type="predicted"/>
<evidence type="ECO:0000313" key="4">
    <source>
        <dbReference type="RefSeq" id="XP_054842246.1"/>
    </source>
</evidence>
<name>A0AA97JSC0_EUBMA</name>
<dbReference type="Gene3D" id="1.25.40.20">
    <property type="entry name" value="Ankyrin repeat-containing domain"/>
    <property type="match status" value="1"/>
</dbReference>
<dbReference type="PANTHER" id="PTHR24201:SF8">
    <property type="entry name" value="CYCLIN-DEPENDENT KINASE 4 INHIBITOR B"/>
    <property type="match status" value="1"/>
</dbReference>
<dbReference type="GO" id="GO:0019901">
    <property type="term" value="F:protein kinase binding"/>
    <property type="evidence" value="ECO:0007669"/>
    <property type="project" value="TreeGrafter"/>
</dbReference>
<dbReference type="RefSeq" id="XP_054842246.1">
    <property type="nucleotide sequence ID" value="XM_054986271.1"/>
</dbReference>
<dbReference type="InterPro" id="IPR036770">
    <property type="entry name" value="Ankyrin_rpt-contain_sf"/>
</dbReference>
<reference evidence="4" key="1">
    <citation type="submission" date="2025-08" db="UniProtKB">
        <authorList>
            <consortium name="RefSeq"/>
        </authorList>
    </citation>
    <scope>IDENTIFICATION</scope>
    <source>
        <tissue evidence="4">Blood</tissue>
    </source>
</reference>
<keyword evidence="2" id="KW-0040">ANK repeat</keyword>
<organism evidence="3 4">
    <name type="scientific">Eublepharis macularius</name>
    <name type="common">Leopard gecko</name>
    <name type="synonym">Cyrtodactylus macularius</name>
    <dbReference type="NCBI Taxonomy" id="481883"/>
    <lineage>
        <taxon>Eukaryota</taxon>
        <taxon>Metazoa</taxon>
        <taxon>Chordata</taxon>
        <taxon>Craniata</taxon>
        <taxon>Vertebrata</taxon>
        <taxon>Euteleostomi</taxon>
        <taxon>Lepidosauria</taxon>
        <taxon>Squamata</taxon>
        <taxon>Bifurcata</taxon>
        <taxon>Gekkota</taxon>
        <taxon>Eublepharidae</taxon>
        <taxon>Eublepharinae</taxon>
        <taxon>Eublepharis</taxon>
    </lineage>
</organism>
<dbReference type="GO" id="GO:0004861">
    <property type="term" value="F:cyclin-dependent protein serine/threonine kinase inhibitor activity"/>
    <property type="evidence" value="ECO:0007669"/>
    <property type="project" value="TreeGrafter"/>
</dbReference>
<dbReference type="InterPro" id="IPR050776">
    <property type="entry name" value="Ank_Repeat/CDKN_Inhibitor"/>
</dbReference>
<dbReference type="GO" id="GO:2000045">
    <property type="term" value="P:regulation of G1/S transition of mitotic cell cycle"/>
    <property type="evidence" value="ECO:0007669"/>
    <property type="project" value="TreeGrafter"/>
</dbReference>
<dbReference type="GO" id="GO:0005737">
    <property type="term" value="C:cytoplasm"/>
    <property type="evidence" value="ECO:0007669"/>
    <property type="project" value="TreeGrafter"/>
</dbReference>
<dbReference type="Proteomes" id="UP001190640">
    <property type="component" value="Chromosome 8"/>
</dbReference>
<dbReference type="GO" id="GO:0005634">
    <property type="term" value="C:nucleus"/>
    <property type="evidence" value="ECO:0007669"/>
    <property type="project" value="TreeGrafter"/>
</dbReference>
<accession>A0AA97JSC0</accession>
<keyword evidence="3" id="KW-1185">Reference proteome</keyword>
<evidence type="ECO:0000256" key="1">
    <source>
        <dbReference type="ARBA" id="ARBA00022737"/>
    </source>
</evidence>
<dbReference type="InterPro" id="IPR002110">
    <property type="entry name" value="Ankyrin_rpt"/>
</dbReference>
<sequence>MQAAPAPVPGRADLLASAAAVGDLEGVRRLLQEGADPDGVNSYGRTPIQVMMTGNPKVAELLLRNGADPNRPDPATGALPAHDAAREGFLETLLVLRAGGARLDAPDGAGRLPIHLAEAAGHRHVVRFLRAQTSGQAGRGATR</sequence>
<dbReference type="PANTHER" id="PTHR24201">
    <property type="entry name" value="ANK_REP_REGION DOMAIN-CONTAINING PROTEIN"/>
    <property type="match status" value="1"/>
</dbReference>